<protein>
    <submittedName>
        <fullName evidence="1">Uncharacterized protein</fullName>
    </submittedName>
</protein>
<sequence length="179" mass="19642">MKSVLRSILIAAGMVFLFLAAGSPLFPGPANQSGNQSFTGYLILQEEGKFRVEKEEYVKFQVVDGEVRGLRIHLRAASGDLTFNDCYALVKDGSNFTDWFQIECRKLGGFGGKAVTYESYLAGAYAGISPPVVPAYSMYETLKKIAGSLGLPVPGRTFVIYGQNRSPIYEFFCYEDGAK</sequence>
<accession>A0A3E2BIU6</accession>
<proteinExistence type="predicted"/>
<organism evidence="1 2">
    <name type="scientific">Candidatus Saccharicenans subterraneus</name>
    <dbReference type="NCBI Taxonomy" id="2508984"/>
    <lineage>
        <taxon>Bacteria</taxon>
        <taxon>Candidatus Aminicenantota</taxon>
        <taxon>Candidatus Aminicenantia</taxon>
        <taxon>Candidatus Aminicenantales</taxon>
        <taxon>Candidatus Saccharicenantaceae</taxon>
        <taxon>Candidatus Saccharicenans</taxon>
    </lineage>
</organism>
<reference evidence="1 2" key="1">
    <citation type="submission" date="2018-08" db="EMBL/GenBank/DDBJ databases">
        <title>Genome analysis of the thermophilic bacterium of the candidate phylum Aminicenantes from deep subsurface aquifer revealed its physiology and ecological role.</title>
        <authorList>
            <person name="Kadnikov V.V."/>
            <person name="Mardanov A.V."/>
            <person name="Beletsky A.V."/>
            <person name="Karnachuk O.V."/>
            <person name="Ravin N.V."/>
        </authorList>
    </citation>
    <scope>NUCLEOTIDE SEQUENCE [LARGE SCALE GENOMIC DNA]</scope>
    <source>
        <strain evidence="1">BY38</strain>
    </source>
</reference>
<evidence type="ECO:0000313" key="1">
    <source>
        <dbReference type="EMBL" id="RFT14673.1"/>
    </source>
</evidence>
<evidence type="ECO:0000313" key="2">
    <source>
        <dbReference type="Proteomes" id="UP000257323"/>
    </source>
</evidence>
<comment type="caution">
    <text evidence="1">The sequence shown here is derived from an EMBL/GenBank/DDBJ whole genome shotgun (WGS) entry which is preliminary data.</text>
</comment>
<name>A0A3E2BIU6_9BACT</name>
<dbReference type="EMBL" id="QUAH01000024">
    <property type="protein sequence ID" value="RFT14673.1"/>
    <property type="molecule type" value="Genomic_DNA"/>
</dbReference>
<gene>
    <name evidence="1" type="ORF">OP8BY_2499</name>
</gene>
<dbReference type="AlphaFoldDB" id="A0A3E2BIU6"/>
<dbReference type="Proteomes" id="UP000257323">
    <property type="component" value="Unassembled WGS sequence"/>
</dbReference>